<evidence type="ECO:0000256" key="1">
    <source>
        <dbReference type="SAM" id="Coils"/>
    </source>
</evidence>
<organism evidence="2 3">
    <name type="scientific">Tritrichomonas musculus</name>
    <dbReference type="NCBI Taxonomy" id="1915356"/>
    <lineage>
        <taxon>Eukaryota</taxon>
        <taxon>Metamonada</taxon>
        <taxon>Parabasalia</taxon>
        <taxon>Tritrichomonadida</taxon>
        <taxon>Tritrichomonadidae</taxon>
        <taxon>Tritrichomonas</taxon>
    </lineage>
</organism>
<accession>A0ABR2I6U2</accession>
<reference evidence="2 3" key="1">
    <citation type="submission" date="2024-04" db="EMBL/GenBank/DDBJ databases">
        <title>Tritrichomonas musculus Genome.</title>
        <authorList>
            <person name="Alves-Ferreira E."/>
            <person name="Grigg M."/>
            <person name="Lorenzi H."/>
            <person name="Galac M."/>
        </authorList>
    </citation>
    <scope>NUCLEOTIDE SEQUENCE [LARGE SCALE GENOMIC DNA]</scope>
    <source>
        <strain evidence="2 3">EAF2021</strain>
    </source>
</reference>
<protein>
    <recommendedName>
        <fullName evidence="4">Viral A-type inclusion protein</fullName>
    </recommendedName>
</protein>
<dbReference type="EMBL" id="JAPFFF010000019">
    <property type="protein sequence ID" value="KAK8858120.1"/>
    <property type="molecule type" value="Genomic_DNA"/>
</dbReference>
<keyword evidence="1" id="KW-0175">Coiled coil</keyword>
<dbReference type="Proteomes" id="UP001470230">
    <property type="component" value="Unassembled WGS sequence"/>
</dbReference>
<proteinExistence type="predicted"/>
<name>A0ABR2I6U2_9EUKA</name>
<evidence type="ECO:0008006" key="4">
    <source>
        <dbReference type="Google" id="ProtNLM"/>
    </source>
</evidence>
<comment type="caution">
    <text evidence="2">The sequence shown here is derived from an EMBL/GenBank/DDBJ whole genome shotgun (WGS) entry which is preliminary data.</text>
</comment>
<keyword evidence="3" id="KW-1185">Reference proteome</keyword>
<feature type="coiled-coil region" evidence="1">
    <location>
        <begin position="15"/>
        <end position="308"/>
    </location>
</feature>
<gene>
    <name evidence="2" type="ORF">M9Y10_013220</name>
</gene>
<evidence type="ECO:0000313" key="2">
    <source>
        <dbReference type="EMBL" id="KAK8858120.1"/>
    </source>
</evidence>
<evidence type="ECO:0000313" key="3">
    <source>
        <dbReference type="Proteomes" id="UP001470230"/>
    </source>
</evidence>
<sequence length="367" mass="42413">MTNPEDTGTISIEEFQRVQNDVLRLKNENHTLSEQLKNVQTSSPSFLSSFFSSSETTEIEKVQQEEAELKKTLANVQEKNDNLKEQCRDFGNSVDLSIEDQINALEALFMTKKRELTRMEELNSSTLSDLEEEVNLARELCESLENGRASIARDMENIENSIISLQAKKQAIEARTKDLEQLNQQLKTDLGIKTQDGSDSLDLILEINEASEKLSQIEKEYQKASIQYEVQEEELQRVEKQKRDEVAELDAQRQQQTQKVEEQLKSLRHELQSLKTREKTDETVEIDIDSLVRENQELQSRIEALDQKKQTLSSWVNENQIDSLFLGQWLKKEQPSHTDADSVFKELIQKHTQAKEELDRLLQSANK</sequence>